<name>A0ABR5TND5_9BACL</name>
<keyword evidence="3" id="KW-0479">Metal-binding</keyword>
<dbReference type="Proteomes" id="UP000070467">
    <property type="component" value="Unassembled WGS sequence"/>
</dbReference>
<evidence type="ECO:0000256" key="1">
    <source>
        <dbReference type="ARBA" id="ARBA00006964"/>
    </source>
</evidence>
<dbReference type="InterPro" id="IPR036069">
    <property type="entry name" value="DUF34/NIF3_sf"/>
</dbReference>
<dbReference type="RefSeq" id="WP_066128239.1">
    <property type="nucleotide sequence ID" value="NZ_KQ959854.1"/>
</dbReference>
<sequence>MIIVKDIYNYIKNLADERLSEDWDNVGFMLGDDKRQVSSILVCLDVTDEVVKEAINKKVDLIISHHPLIFKPIKSLNYNDFKARIISKLIKNDIAVISAHTNLDSAKFGLNYYLSKELELENIEVLFENNDFKGCGLGRKGTLKEKMKISEFSSFVKRKLNLKYVKLITKNPDNYIKKVALLGGSGGDFIYKLPDVDIYLTGDVSYHQALDSIEMNKNVIDIGHFSENICKKIFKEYLENINSLKNINIYLSEVEENPFQLL</sequence>
<dbReference type="InterPro" id="IPR002678">
    <property type="entry name" value="DUF34/NIF3"/>
</dbReference>
<dbReference type="PANTHER" id="PTHR13799">
    <property type="entry name" value="NGG1 INTERACTING FACTOR 3"/>
    <property type="match status" value="1"/>
</dbReference>
<dbReference type="SUPFAM" id="SSF102705">
    <property type="entry name" value="NIF3 (NGG1p interacting factor 3)-like"/>
    <property type="match status" value="1"/>
</dbReference>
<comment type="similarity">
    <text evidence="1">Belongs to the GTP cyclohydrolase I type 2/NIF3 family.</text>
</comment>
<organism evidence="4 5">
    <name type="scientific">Gemelliphila asaccharolytica</name>
    <dbReference type="NCBI Taxonomy" id="502393"/>
    <lineage>
        <taxon>Bacteria</taxon>
        <taxon>Bacillati</taxon>
        <taxon>Bacillota</taxon>
        <taxon>Bacilli</taxon>
        <taxon>Bacillales</taxon>
        <taxon>Gemellaceae</taxon>
        <taxon>Gemelliphila</taxon>
    </lineage>
</organism>
<protein>
    <recommendedName>
        <fullName evidence="2">GTP cyclohydrolase 1 type 2 homolog</fullName>
    </recommendedName>
</protein>
<keyword evidence="5" id="KW-1185">Reference proteome</keyword>
<evidence type="ECO:0000256" key="3">
    <source>
        <dbReference type="ARBA" id="ARBA00022723"/>
    </source>
</evidence>
<proteinExistence type="inferred from homology"/>
<reference evidence="4 5" key="1">
    <citation type="submission" date="2016-01" db="EMBL/GenBank/DDBJ databases">
        <authorList>
            <person name="Mitreva M."/>
            <person name="Pepin K.H."/>
            <person name="Mihindukulasuriya K.A."/>
            <person name="Fulton R."/>
            <person name="Fronick C."/>
            <person name="O'Laughlin M."/>
            <person name="Miner T."/>
            <person name="Herter B."/>
            <person name="Rosa B.A."/>
            <person name="Cordes M."/>
            <person name="Tomlinson C."/>
            <person name="Wollam A."/>
            <person name="Palsikar V.B."/>
            <person name="Mardis E.R."/>
            <person name="Wilson R.K."/>
        </authorList>
    </citation>
    <scope>NUCLEOTIDE SEQUENCE [LARGE SCALE GENOMIC DNA]</scope>
    <source>
        <strain evidence="4 5">KA00071</strain>
    </source>
</reference>
<evidence type="ECO:0000313" key="4">
    <source>
        <dbReference type="EMBL" id="KXB58945.1"/>
    </source>
</evidence>
<dbReference type="NCBIfam" id="TIGR00486">
    <property type="entry name" value="YbgI_SA1388"/>
    <property type="match status" value="1"/>
</dbReference>
<dbReference type="PANTHER" id="PTHR13799:SF14">
    <property type="entry name" value="GTP CYCLOHYDROLASE 1 TYPE 2 HOMOLOG"/>
    <property type="match status" value="1"/>
</dbReference>
<evidence type="ECO:0000313" key="5">
    <source>
        <dbReference type="Proteomes" id="UP000070467"/>
    </source>
</evidence>
<comment type="caution">
    <text evidence="4">The sequence shown here is derived from an EMBL/GenBank/DDBJ whole genome shotgun (WGS) entry which is preliminary data.</text>
</comment>
<dbReference type="EMBL" id="LSDB01000001">
    <property type="protein sequence ID" value="KXB58945.1"/>
    <property type="molecule type" value="Genomic_DNA"/>
</dbReference>
<gene>
    <name evidence="4" type="ORF">HMPREF1871_00011</name>
</gene>
<dbReference type="Gene3D" id="3.40.1390.30">
    <property type="entry name" value="NIF3 (NGG1p interacting factor 3)-like"/>
    <property type="match status" value="2"/>
</dbReference>
<accession>A0ABR5TND5</accession>
<dbReference type="Pfam" id="PF01784">
    <property type="entry name" value="DUF34_NIF3"/>
    <property type="match status" value="1"/>
</dbReference>
<evidence type="ECO:0000256" key="2">
    <source>
        <dbReference type="ARBA" id="ARBA00022112"/>
    </source>
</evidence>